<protein>
    <submittedName>
        <fullName evidence="2">Uncharacterized protein</fullName>
    </submittedName>
</protein>
<feature type="transmembrane region" description="Helical" evidence="1">
    <location>
        <begin position="7"/>
        <end position="25"/>
    </location>
</feature>
<feature type="transmembrane region" description="Helical" evidence="1">
    <location>
        <begin position="213"/>
        <end position="231"/>
    </location>
</feature>
<name>A0A9Q5SN06_BACTU</name>
<dbReference type="Proteomes" id="UP000194733">
    <property type="component" value="Unassembled WGS sequence"/>
</dbReference>
<dbReference type="RefSeq" id="WP_087956659.1">
    <property type="nucleotide sequence ID" value="NZ_NFCY01000018.1"/>
</dbReference>
<organism evidence="2 3">
    <name type="scientific">Bacillus thuringiensis serovar sooncheon</name>
    <dbReference type="NCBI Taxonomy" id="180891"/>
    <lineage>
        <taxon>Bacteria</taxon>
        <taxon>Bacillati</taxon>
        <taxon>Bacillota</taxon>
        <taxon>Bacilli</taxon>
        <taxon>Bacillales</taxon>
        <taxon>Bacillaceae</taxon>
        <taxon>Bacillus</taxon>
        <taxon>Bacillus cereus group</taxon>
    </lineage>
</organism>
<reference evidence="2 3" key="1">
    <citation type="submission" date="2016-10" db="EMBL/GenBank/DDBJ databases">
        <title>Comparative genomics of Bacillus thuringiensis reveals a path to pathogens against multiple invertebrate hosts.</title>
        <authorList>
            <person name="Zheng J."/>
            <person name="Gao Q."/>
            <person name="Liu H."/>
            <person name="Peng D."/>
            <person name="Ruan L."/>
            <person name="Sun M."/>
        </authorList>
    </citation>
    <scope>NUCLEOTIDE SEQUENCE [LARGE SCALE GENOMIC DNA]</scope>
    <source>
        <strain evidence="2">BGSC 4BB1</strain>
    </source>
</reference>
<feature type="transmembrane region" description="Helical" evidence="1">
    <location>
        <begin position="95"/>
        <end position="112"/>
    </location>
</feature>
<evidence type="ECO:0000313" key="3">
    <source>
        <dbReference type="Proteomes" id="UP000194733"/>
    </source>
</evidence>
<dbReference type="AlphaFoldDB" id="A0A9Q5SN06"/>
<proteinExistence type="predicted"/>
<keyword evidence="1" id="KW-1133">Transmembrane helix</keyword>
<feature type="transmembrane region" description="Helical" evidence="1">
    <location>
        <begin position="148"/>
        <end position="169"/>
    </location>
</feature>
<comment type="caution">
    <text evidence="2">The sequence shown here is derived from an EMBL/GenBank/DDBJ whole genome shotgun (WGS) entry which is preliminary data.</text>
</comment>
<accession>A0A9Q5SN06</accession>
<keyword evidence="1" id="KW-0472">Membrane</keyword>
<feature type="transmembrane region" description="Helical" evidence="1">
    <location>
        <begin position="175"/>
        <end position="192"/>
    </location>
</feature>
<dbReference type="EMBL" id="NFCY01000018">
    <property type="protein sequence ID" value="OTX50973.1"/>
    <property type="molecule type" value="Genomic_DNA"/>
</dbReference>
<evidence type="ECO:0000256" key="1">
    <source>
        <dbReference type="SAM" id="Phobius"/>
    </source>
</evidence>
<gene>
    <name evidence="2" type="ORF">BK724_05190</name>
</gene>
<sequence>MKKSIEFLILITVVIYINNFAFAYVNGYKTLIGISALWAISPFLFLTIASFILANDYKSDYSIVKKEARIDFVLKVISCIVAFYNYKFEIGSSEYIMRFVILAALFIGNIILEYKMYKIVKKYVPKVSDEVKTISDQEKWNIKNYGRAATLGLGSFIFVVVGGMNIVYITNMNKYYSLISIFIFIIFLKMNYDKNCLFYQDKMVRKRIFLRDAFYAALGFGYNLVVAFDLISYSEMIVNTALIVGICFLYPTIVTNRKIALKQREVSKEIGDDFEYYYNDENNPYKSL</sequence>
<feature type="transmembrane region" description="Helical" evidence="1">
    <location>
        <begin position="237"/>
        <end position="254"/>
    </location>
</feature>
<keyword evidence="1" id="KW-0812">Transmembrane</keyword>
<evidence type="ECO:0000313" key="2">
    <source>
        <dbReference type="EMBL" id="OTX50973.1"/>
    </source>
</evidence>
<feature type="transmembrane region" description="Helical" evidence="1">
    <location>
        <begin position="31"/>
        <end position="52"/>
    </location>
</feature>